<accession>A0AAV7Y0I4</accession>
<evidence type="ECO:0008006" key="4">
    <source>
        <dbReference type="Google" id="ProtNLM"/>
    </source>
</evidence>
<gene>
    <name evidence="2" type="ORF">ONE63_005787</name>
</gene>
<feature type="compositionally biased region" description="Polar residues" evidence="1">
    <location>
        <begin position="323"/>
        <end position="340"/>
    </location>
</feature>
<evidence type="ECO:0000313" key="3">
    <source>
        <dbReference type="Proteomes" id="UP001075354"/>
    </source>
</evidence>
<protein>
    <recommendedName>
        <fullName evidence="4">Serine/arginine repetitive matrix protein 1-like</fullName>
    </recommendedName>
</protein>
<dbReference type="AlphaFoldDB" id="A0AAV7Y0I4"/>
<feature type="compositionally biased region" description="Pro residues" evidence="1">
    <location>
        <begin position="136"/>
        <end position="145"/>
    </location>
</feature>
<feature type="compositionally biased region" description="Pro residues" evidence="1">
    <location>
        <begin position="16"/>
        <end position="28"/>
    </location>
</feature>
<evidence type="ECO:0000256" key="1">
    <source>
        <dbReference type="SAM" id="MobiDB-lite"/>
    </source>
</evidence>
<proteinExistence type="predicted"/>
<evidence type="ECO:0000313" key="2">
    <source>
        <dbReference type="EMBL" id="KAJ1530951.1"/>
    </source>
</evidence>
<feature type="compositionally biased region" description="Basic and acidic residues" evidence="1">
    <location>
        <begin position="277"/>
        <end position="289"/>
    </location>
</feature>
<reference evidence="2" key="1">
    <citation type="submission" date="2022-12" db="EMBL/GenBank/DDBJ databases">
        <title>Chromosome-level genome assembly of the bean flower thrips Megalurothrips usitatus.</title>
        <authorList>
            <person name="Ma L."/>
            <person name="Liu Q."/>
            <person name="Li H."/>
            <person name="Cai W."/>
        </authorList>
    </citation>
    <scope>NUCLEOTIDE SEQUENCE</scope>
    <source>
        <strain evidence="2">Cailab_2022a</strain>
    </source>
</reference>
<dbReference type="Proteomes" id="UP001075354">
    <property type="component" value="Chromosome 2"/>
</dbReference>
<feature type="compositionally biased region" description="Basic and acidic residues" evidence="1">
    <location>
        <begin position="149"/>
        <end position="165"/>
    </location>
</feature>
<dbReference type="EMBL" id="JAPTSV010000002">
    <property type="protein sequence ID" value="KAJ1530951.1"/>
    <property type="molecule type" value="Genomic_DNA"/>
</dbReference>
<feature type="region of interest" description="Disordered" evidence="1">
    <location>
        <begin position="1"/>
        <end position="369"/>
    </location>
</feature>
<keyword evidence="3" id="KW-1185">Reference proteome</keyword>
<sequence length="369" mass="39707">MRRFVPRGSAARYAPTAPPPAPSPPPPSRSSGYRRGRVHQDDATPAAPAAPDAPPPPPAFQSRSRSRTSPTSPSTAPLVTPVASGRRRPEQVEPTAAGRRDPSSGRRRPSSDGGDARGGRSYSPEADSSQTQQQQQPPPPPPLPSPTYRRREGGPTRDSRAREEAATPPPVHAAAGYRPRSRPRNSGLSVVPVTIPPPPSVVTEEAVGGFRPRPEGAASRRRPTPASSPQQDLRQYKATPLEVATSLHPVPPSASAGAPDAKQGAPTGRGFHRFRPQSKENSEERRPDSAHAQVDESDNYPPEFKERINSNAPTKLTRLPSFPSRSRATPLPQDSSNEPKLTTKLRPALSSSIRGPTELRHRLKPVRNH</sequence>
<comment type="caution">
    <text evidence="2">The sequence shown here is derived from an EMBL/GenBank/DDBJ whole genome shotgun (WGS) entry which is preliminary data.</text>
</comment>
<name>A0AAV7Y0I4_9NEOP</name>
<organism evidence="2 3">
    <name type="scientific">Megalurothrips usitatus</name>
    <name type="common">bean blossom thrips</name>
    <dbReference type="NCBI Taxonomy" id="439358"/>
    <lineage>
        <taxon>Eukaryota</taxon>
        <taxon>Metazoa</taxon>
        <taxon>Ecdysozoa</taxon>
        <taxon>Arthropoda</taxon>
        <taxon>Hexapoda</taxon>
        <taxon>Insecta</taxon>
        <taxon>Pterygota</taxon>
        <taxon>Neoptera</taxon>
        <taxon>Paraneoptera</taxon>
        <taxon>Thysanoptera</taxon>
        <taxon>Terebrantia</taxon>
        <taxon>Thripoidea</taxon>
        <taxon>Thripidae</taxon>
        <taxon>Megalurothrips</taxon>
    </lineage>
</organism>